<comment type="caution">
    <text evidence="3">The sequence shown here is derived from an EMBL/GenBank/DDBJ whole genome shotgun (WGS) entry which is preliminary data.</text>
</comment>
<sequence length="170" mass="18892">MWNFKCLIGVLVTATVSTGITKRQIVGLPPEPLPDIGGEGTVDDSNDAILDKNDGGKLSKPGDDRMRTPNDAAQEPNDAAQEPNDAAQESDNGSPDKPDDDTLDKLDDDTPIEPDNDTLDKAGNDTPDKKKGWRYGWYRRLKHRAYKYLKKQKVRPIENVVGNFDKKAHY</sequence>
<evidence type="ECO:0000313" key="4">
    <source>
        <dbReference type="Proteomes" id="UP000749559"/>
    </source>
</evidence>
<keyword evidence="2" id="KW-0732">Signal</keyword>
<feature type="chain" id="PRO_5043961091" evidence="2">
    <location>
        <begin position="20"/>
        <end position="170"/>
    </location>
</feature>
<evidence type="ECO:0000256" key="2">
    <source>
        <dbReference type="SAM" id="SignalP"/>
    </source>
</evidence>
<dbReference type="EMBL" id="CAIIXF020000010">
    <property type="protein sequence ID" value="CAH1796158.1"/>
    <property type="molecule type" value="Genomic_DNA"/>
</dbReference>
<organism evidence="3 4">
    <name type="scientific">Owenia fusiformis</name>
    <name type="common">Polychaete worm</name>
    <dbReference type="NCBI Taxonomy" id="6347"/>
    <lineage>
        <taxon>Eukaryota</taxon>
        <taxon>Metazoa</taxon>
        <taxon>Spiralia</taxon>
        <taxon>Lophotrochozoa</taxon>
        <taxon>Annelida</taxon>
        <taxon>Polychaeta</taxon>
        <taxon>Sedentaria</taxon>
        <taxon>Canalipalpata</taxon>
        <taxon>Sabellida</taxon>
        <taxon>Oweniida</taxon>
        <taxon>Oweniidae</taxon>
        <taxon>Owenia</taxon>
    </lineage>
</organism>
<dbReference type="Proteomes" id="UP000749559">
    <property type="component" value="Unassembled WGS sequence"/>
</dbReference>
<feature type="compositionally biased region" description="Acidic residues" evidence="1">
    <location>
        <begin position="98"/>
        <end position="117"/>
    </location>
</feature>
<name>A0A8J1TUL8_OWEFU</name>
<dbReference type="AlphaFoldDB" id="A0A8J1TUL8"/>
<feature type="compositionally biased region" description="Basic and acidic residues" evidence="1">
    <location>
        <begin position="49"/>
        <end position="68"/>
    </location>
</feature>
<gene>
    <name evidence="3" type="ORF">OFUS_LOCUS20600</name>
</gene>
<feature type="region of interest" description="Disordered" evidence="1">
    <location>
        <begin position="28"/>
        <end position="133"/>
    </location>
</feature>
<keyword evidence="4" id="KW-1185">Reference proteome</keyword>
<reference evidence="3" key="1">
    <citation type="submission" date="2022-03" db="EMBL/GenBank/DDBJ databases">
        <authorList>
            <person name="Martin C."/>
        </authorList>
    </citation>
    <scope>NUCLEOTIDE SEQUENCE</scope>
</reference>
<feature type="signal peptide" evidence="2">
    <location>
        <begin position="1"/>
        <end position="19"/>
    </location>
</feature>
<feature type="compositionally biased region" description="Basic and acidic residues" evidence="1">
    <location>
        <begin position="118"/>
        <end position="130"/>
    </location>
</feature>
<protein>
    <submittedName>
        <fullName evidence="3">Uncharacterized protein</fullName>
    </submittedName>
</protein>
<evidence type="ECO:0000313" key="3">
    <source>
        <dbReference type="EMBL" id="CAH1796158.1"/>
    </source>
</evidence>
<accession>A0A8J1TUL8</accession>
<evidence type="ECO:0000256" key="1">
    <source>
        <dbReference type="SAM" id="MobiDB-lite"/>
    </source>
</evidence>
<proteinExistence type="predicted"/>